<organism evidence="1">
    <name type="scientific">Chromera velia CCMP2878</name>
    <dbReference type="NCBI Taxonomy" id="1169474"/>
    <lineage>
        <taxon>Eukaryota</taxon>
        <taxon>Sar</taxon>
        <taxon>Alveolata</taxon>
        <taxon>Colpodellida</taxon>
        <taxon>Chromeraceae</taxon>
        <taxon>Chromera</taxon>
    </lineage>
</organism>
<evidence type="ECO:0000313" key="1">
    <source>
        <dbReference type="EMBL" id="CEM43409.1"/>
    </source>
</evidence>
<gene>
    <name evidence="1" type="ORF">Cvel_27514</name>
</gene>
<dbReference type="EMBL" id="CDMZ01002680">
    <property type="protein sequence ID" value="CEM43409.1"/>
    <property type="molecule type" value="Genomic_DNA"/>
</dbReference>
<dbReference type="VEuPathDB" id="CryptoDB:Cvel_27514"/>
<protein>
    <submittedName>
        <fullName evidence="1">Uncharacterized protein</fullName>
    </submittedName>
</protein>
<reference evidence="1" key="1">
    <citation type="submission" date="2014-11" db="EMBL/GenBank/DDBJ databases">
        <authorList>
            <person name="Otto D Thomas"/>
            <person name="Naeem Raeece"/>
        </authorList>
    </citation>
    <scope>NUCLEOTIDE SEQUENCE</scope>
</reference>
<sequence length="83" mass="9759">MRCPKYSTSSAANLHFEKLTFALILCRRLRTAFKSFKEESLIESFDMDFSTICECRVLWQGKLKRGCPERQRHLHLLKTVHLG</sequence>
<name>A0A0G4HH43_9ALVE</name>
<accession>A0A0G4HH43</accession>
<proteinExistence type="predicted"/>
<dbReference type="AlphaFoldDB" id="A0A0G4HH43"/>